<organism evidence="2">
    <name type="scientific">Dermatophagoides farinae</name>
    <name type="common">American house dust mite</name>
    <dbReference type="NCBI Taxonomy" id="6954"/>
    <lineage>
        <taxon>Eukaryota</taxon>
        <taxon>Metazoa</taxon>
        <taxon>Ecdysozoa</taxon>
        <taxon>Arthropoda</taxon>
        <taxon>Chelicerata</taxon>
        <taxon>Arachnida</taxon>
        <taxon>Acari</taxon>
        <taxon>Acariformes</taxon>
        <taxon>Sarcoptiformes</taxon>
        <taxon>Astigmata</taxon>
        <taxon>Psoroptidia</taxon>
        <taxon>Analgoidea</taxon>
        <taxon>Pyroglyphidae</taxon>
        <taxon>Dermatophagoidinae</taxon>
        <taxon>Dermatophagoides</taxon>
    </lineage>
</organism>
<gene>
    <name evidence="2" type="ORF">HUG17_9383</name>
</gene>
<sequence length="212" mass="23414">MIISIVVIIICLRFRRNKSYGAANATGKNKRRRPTTLQRGVVVVEKKSSDKRRMKKSTILQKDSTTASTIVSGIKSIRSTVSSPSPQSPQPPIGKSPSPANLISPQKSSSSTSIGSLVDGGRSNSVVKDLSLSFLFNPERIPAEKFQFKATQMVLKQQQQQQQQTKQFDQQQKTAAKTMATTKINQDKNILNKNENKIQSPSSTTNKQNQPK</sequence>
<name>A0A9D4NUN8_DERFA</name>
<reference evidence="2" key="1">
    <citation type="submission" date="2020-06" db="EMBL/GenBank/DDBJ databases">
        <authorList>
            <person name="Ji K."/>
            <person name="Li J."/>
        </authorList>
    </citation>
    <scope>NUCLEOTIDE SEQUENCE</scope>
    <source>
        <strain evidence="2">JKM2019</strain>
        <tissue evidence="2">Whole body</tissue>
    </source>
</reference>
<accession>A0A9D4NUN8</accession>
<protein>
    <submittedName>
        <fullName evidence="2">Uncharacterized protein</fullName>
    </submittedName>
</protein>
<feature type="compositionally biased region" description="Low complexity" evidence="1">
    <location>
        <begin position="95"/>
        <end position="116"/>
    </location>
</feature>
<reference evidence="2" key="2">
    <citation type="journal article" date="2021" name="World Allergy Organ. J.">
        <title>Chromosome-level assembly of Dermatophagoides farinae genome and transcriptome reveals two novel allergens Der f 37 and Der f 39.</title>
        <authorList>
            <person name="Chen J."/>
            <person name="Cai Z."/>
            <person name="Fan D."/>
            <person name="Hu J."/>
            <person name="Hou Y."/>
            <person name="He Y."/>
            <person name="Zhang Z."/>
            <person name="Zhao Z."/>
            <person name="Gao P."/>
            <person name="Hu W."/>
            <person name="Sun J."/>
            <person name="Li J."/>
            <person name="Ji K."/>
        </authorList>
    </citation>
    <scope>NUCLEOTIDE SEQUENCE</scope>
    <source>
        <strain evidence="2">JKM2019</strain>
    </source>
</reference>
<evidence type="ECO:0000313" key="2">
    <source>
        <dbReference type="EMBL" id="KAH7638277.1"/>
    </source>
</evidence>
<proteinExistence type="predicted"/>
<feature type="compositionally biased region" description="Polar residues" evidence="1">
    <location>
        <begin position="187"/>
        <end position="212"/>
    </location>
</feature>
<dbReference type="AlphaFoldDB" id="A0A9D4NUN8"/>
<dbReference type="EMBL" id="SDOV01000008">
    <property type="protein sequence ID" value="KAH7638277.1"/>
    <property type="molecule type" value="Genomic_DNA"/>
</dbReference>
<comment type="caution">
    <text evidence="2">The sequence shown here is derived from an EMBL/GenBank/DDBJ whole genome shotgun (WGS) entry which is preliminary data.</text>
</comment>
<dbReference type="Proteomes" id="UP000828236">
    <property type="component" value="Unassembled WGS sequence"/>
</dbReference>
<feature type="region of interest" description="Disordered" evidence="1">
    <location>
        <begin position="77"/>
        <end position="119"/>
    </location>
</feature>
<feature type="compositionally biased region" description="Low complexity" evidence="1">
    <location>
        <begin position="161"/>
        <end position="183"/>
    </location>
</feature>
<evidence type="ECO:0000256" key="1">
    <source>
        <dbReference type="SAM" id="MobiDB-lite"/>
    </source>
</evidence>
<feature type="region of interest" description="Disordered" evidence="1">
    <location>
        <begin position="161"/>
        <end position="212"/>
    </location>
</feature>